<evidence type="ECO:0000256" key="6">
    <source>
        <dbReference type="ARBA" id="ARBA00023242"/>
    </source>
</evidence>
<keyword evidence="6" id="KW-0539">Nucleus</keyword>
<feature type="compositionally biased region" description="Polar residues" evidence="7">
    <location>
        <begin position="25"/>
        <end position="45"/>
    </location>
</feature>
<sequence>MSSYPTSQPFTQPYGSYQQTYAHYPSQTHYPSANYSQVPQQTPSFVYSAAQPPQTPQSSSDDVPPSPDPLNMTPEIASKTLQRFISAQVKDEGFDAAEPNALRQLELEVVAFVEELHRRAHEYANLANRTSPMGADVLLAWEDYGMDTEHIGLLSKEIKEHHKSQVPPLQLIPASQESPLPKMLSSEDEGSQPTVPATLRTIPHYYPPLPPKHTYLRTPPSPPKRQALPSLEKRLKNASLVQESLRNLMLSTEETIGPDDGELLGAIVNWEATRPNRKRWRIGSH</sequence>
<dbReference type="Pfam" id="PF07524">
    <property type="entry name" value="Bromo_TP"/>
    <property type="match status" value="1"/>
</dbReference>
<dbReference type="STRING" id="205917.A0A4Y9Z5Q9"/>
<dbReference type="InterPro" id="IPR006565">
    <property type="entry name" value="BTP"/>
</dbReference>
<accession>A0A4Y9Z5Q9</accession>
<dbReference type="InterPro" id="IPR037818">
    <property type="entry name" value="TAF8"/>
</dbReference>
<keyword evidence="5" id="KW-0804">Transcription</keyword>
<feature type="region of interest" description="Disordered" evidence="7">
    <location>
        <begin position="25"/>
        <end position="72"/>
    </location>
</feature>
<dbReference type="GO" id="GO:0046982">
    <property type="term" value="F:protein heterodimerization activity"/>
    <property type="evidence" value="ECO:0007669"/>
    <property type="project" value="InterPro"/>
</dbReference>
<dbReference type="GO" id="GO:0005669">
    <property type="term" value="C:transcription factor TFIID complex"/>
    <property type="evidence" value="ECO:0007669"/>
    <property type="project" value="InterPro"/>
</dbReference>
<evidence type="ECO:0000259" key="9">
    <source>
        <dbReference type="Pfam" id="PF10406"/>
    </source>
</evidence>
<evidence type="ECO:0000256" key="2">
    <source>
        <dbReference type="ARBA" id="ARBA00008767"/>
    </source>
</evidence>
<reference evidence="10 11" key="1">
    <citation type="submission" date="2019-02" db="EMBL/GenBank/DDBJ databases">
        <title>Genome sequencing of the rare red list fungi Dentipellis fragilis.</title>
        <authorList>
            <person name="Buettner E."/>
            <person name="Kellner H."/>
        </authorList>
    </citation>
    <scope>NUCLEOTIDE SEQUENCE [LARGE SCALE GENOMIC DNA]</scope>
    <source>
        <strain evidence="10 11">DSM 105465</strain>
    </source>
</reference>
<organism evidence="10 11">
    <name type="scientific">Dentipellis fragilis</name>
    <dbReference type="NCBI Taxonomy" id="205917"/>
    <lineage>
        <taxon>Eukaryota</taxon>
        <taxon>Fungi</taxon>
        <taxon>Dikarya</taxon>
        <taxon>Basidiomycota</taxon>
        <taxon>Agaricomycotina</taxon>
        <taxon>Agaricomycetes</taxon>
        <taxon>Russulales</taxon>
        <taxon>Hericiaceae</taxon>
        <taxon>Dentipellis</taxon>
    </lineage>
</organism>
<evidence type="ECO:0000256" key="5">
    <source>
        <dbReference type="ARBA" id="ARBA00023163"/>
    </source>
</evidence>
<proteinExistence type="inferred from homology"/>
<evidence type="ECO:0000256" key="3">
    <source>
        <dbReference type="ARBA" id="ARBA00017307"/>
    </source>
</evidence>
<dbReference type="InterPro" id="IPR009072">
    <property type="entry name" value="Histone-fold"/>
</dbReference>
<comment type="subcellular location">
    <subcellularLocation>
        <location evidence="1">Nucleus</location>
    </subcellularLocation>
</comment>
<keyword evidence="4" id="KW-0805">Transcription regulation</keyword>
<evidence type="ECO:0000313" key="10">
    <source>
        <dbReference type="EMBL" id="TFY69450.1"/>
    </source>
</evidence>
<dbReference type="SUPFAM" id="SSF47113">
    <property type="entry name" value="Histone-fold"/>
    <property type="match status" value="1"/>
</dbReference>
<dbReference type="PANTHER" id="PTHR46469">
    <property type="entry name" value="TRANSCRIPTION INITIATION FACTOR TFIID SUBUNIT 8"/>
    <property type="match status" value="1"/>
</dbReference>
<evidence type="ECO:0000313" key="11">
    <source>
        <dbReference type="Proteomes" id="UP000298327"/>
    </source>
</evidence>
<protein>
    <recommendedName>
        <fullName evidence="3">Transcription initiation factor TFIID subunit 8</fullName>
    </recommendedName>
</protein>
<dbReference type="Gene3D" id="1.10.20.10">
    <property type="entry name" value="Histone, subunit A"/>
    <property type="match status" value="1"/>
</dbReference>
<name>A0A4Y9Z5Q9_9AGAM</name>
<evidence type="ECO:0000256" key="1">
    <source>
        <dbReference type="ARBA" id="ARBA00004123"/>
    </source>
</evidence>
<comment type="similarity">
    <text evidence="2">Belongs to the TAF8 family.</text>
</comment>
<gene>
    <name evidence="10" type="ORF">EVG20_g3164</name>
</gene>
<feature type="domain" description="Transcription factor TFIID subunit 8 C-terminal" evidence="9">
    <location>
        <begin position="202"/>
        <end position="248"/>
    </location>
</feature>
<dbReference type="OrthoDB" id="2193813at2759"/>
<evidence type="ECO:0000256" key="7">
    <source>
        <dbReference type="SAM" id="MobiDB-lite"/>
    </source>
</evidence>
<dbReference type="Proteomes" id="UP000298327">
    <property type="component" value="Unassembled WGS sequence"/>
</dbReference>
<dbReference type="EMBL" id="SEOQ01000137">
    <property type="protein sequence ID" value="TFY69450.1"/>
    <property type="molecule type" value="Genomic_DNA"/>
</dbReference>
<dbReference type="Pfam" id="PF10406">
    <property type="entry name" value="TAF8_C"/>
    <property type="match status" value="1"/>
</dbReference>
<evidence type="ECO:0000259" key="8">
    <source>
        <dbReference type="Pfam" id="PF07524"/>
    </source>
</evidence>
<evidence type="ECO:0000256" key="4">
    <source>
        <dbReference type="ARBA" id="ARBA00023015"/>
    </source>
</evidence>
<dbReference type="CDD" id="cd08049">
    <property type="entry name" value="TAF8"/>
    <property type="match status" value="1"/>
</dbReference>
<dbReference type="AlphaFoldDB" id="A0A4Y9Z5Q9"/>
<comment type="caution">
    <text evidence="10">The sequence shown here is derived from an EMBL/GenBank/DDBJ whole genome shotgun (WGS) entry which is preliminary data.</text>
</comment>
<dbReference type="PANTHER" id="PTHR46469:SF1">
    <property type="entry name" value="TRANSCRIPTION INITIATION FACTOR TFIID SUBUNIT 8"/>
    <property type="match status" value="1"/>
</dbReference>
<dbReference type="GO" id="GO:0006367">
    <property type="term" value="P:transcription initiation at RNA polymerase II promoter"/>
    <property type="evidence" value="ECO:0007669"/>
    <property type="project" value="TreeGrafter"/>
</dbReference>
<feature type="domain" description="Bromodomain associated" evidence="8">
    <location>
        <begin position="75"/>
        <end position="148"/>
    </location>
</feature>
<dbReference type="InterPro" id="IPR019473">
    <property type="entry name" value="TFIID_su8_C"/>
</dbReference>
<keyword evidence="11" id="KW-1185">Reference proteome</keyword>